<accession>A0A3P1SFZ8</accession>
<sequence>MHRAQRSKKGITMVSDHLSNIDEALAVLTRVQMRLSGVQSALATCSFGSWEGQAAQAAREERLHIVSEMGAMNESLNAAEMDFEECRNMLVSSAVTAF</sequence>
<evidence type="ECO:0000313" key="2">
    <source>
        <dbReference type="Proteomes" id="UP000280444"/>
    </source>
</evidence>
<protein>
    <submittedName>
        <fullName evidence="1">Uncharacterized protein</fullName>
    </submittedName>
</protein>
<proteinExistence type="predicted"/>
<dbReference type="InterPro" id="IPR036689">
    <property type="entry name" value="ESAT-6-like_sf"/>
</dbReference>
<organism evidence="1 2">
    <name type="scientific">Schaalia canis</name>
    <dbReference type="NCBI Taxonomy" id="100469"/>
    <lineage>
        <taxon>Bacteria</taxon>
        <taxon>Bacillati</taxon>
        <taxon>Actinomycetota</taxon>
        <taxon>Actinomycetes</taxon>
        <taxon>Actinomycetales</taxon>
        <taxon>Actinomycetaceae</taxon>
        <taxon>Schaalia</taxon>
    </lineage>
</organism>
<dbReference type="EMBL" id="RQZF01000002">
    <property type="protein sequence ID" value="RRC95954.1"/>
    <property type="molecule type" value="Genomic_DNA"/>
</dbReference>
<evidence type="ECO:0000313" key="1">
    <source>
        <dbReference type="EMBL" id="RRC95954.1"/>
    </source>
</evidence>
<dbReference type="SUPFAM" id="SSF140453">
    <property type="entry name" value="EsxAB dimer-like"/>
    <property type="match status" value="1"/>
</dbReference>
<name>A0A3P1SFZ8_9ACTO</name>
<gene>
    <name evidence="1" type="ORF">EII11_03655</name>
</gene>
<reference evidence="1 2" key="1">
    <citation type="submission" date="2018-11" db="EMBL/GenBank/DDBJ databases">
        <title>Genomes From Bacteria Associated with the Canine Oral Cavity: a Test Case for Automated Genome-Based Taxonomic Assignment.</title>
        <authorList>
            <person name="Coil D.A."/>
            <person name="Jospin G."/>
            <person name="Darling A.E."/>
            <person name="Wallis C."/>
            <person name="Davis I.J."/>
            <person name="Harris S."/>
            <person name="Eisen J.A."/>
            <person name="Holcombe L.J."/>
            <person name="O'Flynn C."/>
        </authorList>
    </citation>
    <scope>NUCLEOTIDE SEQUENCE [LARGE SCALE GENOMIC DNA]</scope>
    <source>
        <strain evidence="1 2">OH770</strain>
    </source>
</reference>
<dbReference type="AlphaFoldDB" id="A0A3P1SFZ8"/>
<keyword evidence="2" id="KW-1185">Reference proteome</keyword>
<dbReference type="Proteomes" id="UP000280444">
    <property type="component" value="Unassembled WGS sequence"/>
</dbReference>
<comment type="caution">
    <text evidence="1">The sequence shown here is derived from an EMBL/GenBank/DDBJ whole genome shotgun (WGS) entry which is preliminary data.</text>
</comment>